<proteinExistence type="predicted"/>
<gene>
    <name evidence="1" type="ORF">G2W53_014508</name>
</gene>
<dbReference type="EMBL" id="JAAIUW010000005">
    <property type="protein sequence ID" value="KAF7832175.1"/>
    <property type="molecule type" value="Genomic_DNA"/>
</dbReference>
<evidence type="ECO:0000313" key="2">
    <source>
        <dbReference type="Proteomes" id="UP000634136"/>
    </source>
</evidence>
<evidence type="ECO:0000313" key="1">
    <source>
        <dbReference type="EMBL" id="KAF7832175.1"/>
    </source>
</evidence>
<dbReference type="Proteomes" id="UP000634136">
    <property type="component" value="Unassembled WGS sequence"/>
</dbReference>
<keyword evidence="2" id="KW-1185">Reference proteome</keyword>
<dbReference type="AlphaFoldDB" id="A0A834WTM7"/>
<accession>A0A834WTM7</accession>
<protein>
    <submittedName>
        <fullName evidence="1">Uncharacterized protein</fullName>
    </submittedName>
</protein>
<comment type="caution">
    <text evidence="1">The sequence shown here is derived from an EMBL/GenBank/DDBJ whole genome shotgun (WGS) entry which is preliminary data.</text>
</comment>
<name>A0A834WTM7_9FABA</name>
<organism evidence="1 2">
    <name type="scientific">Senna tora</name>
    <dbReference type="NCBI Taxonomy" id="362788"/>
    <lineage>
        <taxon>Eukaryota</taxon>
        <taxon>Viridiplantae</taxon>
        <taxon>Streptophyta</taxon>
        <taxon>Embryophyta</taxon>
        <taxon>Tracheophyta</taxon>
        <taxon>Spermatophyta</taxon>
        <taxon>Magnoliopsida</taxon>
        <taxon>eudicotyledons</taxon>
        <taxon>Gunneridae</taxon>
        <taxon>Pentapetalae</taxon>
        <taxon>rosids</taxon>
        <taxon>fabids</taxon>
        <taxon>Fabales</taxon>
        <taxon>Fabaceae</taxon>
        <taxon>Caesalpinioideae</taxon>
        <taxon>Cassia clade</taxon>
        <taxon>Senna</taxon>
    </lineage>
</organism>
<sequence>MQFRKKRGSKGEGSRYLTRLRTQIATVESCRSPSSVARRRWLLAVFLRWCGFLDFKE</sequence>
<reference evidence="1" key="1">
    <citation type="submission" date="2020-09" db="EMBL/GenBank/DDBJ databases">
        <title>Genome-Enabled Discovery of Anthraquinone Biosynthesis in Senna tora.</title>
        <authorList>
            <person name="Kang S.-H."/>
            <person name="Pandey R.P."/>
            <person name="Lee C.-M."/>
            <person name="Sim J.-S."/>
            <person name="Jeong J.-T."/>
            <person name="Choi B.-S."/>
            <person name="Jung M."/>
            <person name="Ginzburg D."/>
            <person name="Zhao K."/>
            <person name="Won S.Y."/>
            <person name="Oh T.-J."/>
            <person name="Yu Y."/>
            <person name="Kim N.-H."/>
            <person name="Lee O.R."/>
            <person name="Lee T.-H."/>
            <person name="Bashyal P."/>
            <person name="Kim T.-S."/>
            <person name="Lee W.-H."/>
            <person name="Kawkins C."/>
            <person name="Kim C.-K."/>
            <person name="Kim J.S."/>
            <person name="Ahn B.O."/>
            <person name="Rhee S.Y."/>
            <person name="Sohng J.K."/>
        </authorList>
    </citation>
    <scope>NUCLEOTIDE SEQUENCE</scope>
    <source>
        <tissue evidence="1">Leaf</tissue>
    </source>
</reference>